<dbReference type="EMBL" id="PSWU01000004">
    <property type="protein sequence ID" value="PPI16205.1"/>
    <property type="molecule type" value="Genomic_DNA"/>
</dbReference>
<evidence type="ECO:0000313" key="2">
    <source>
        <dbReference type="EMBL" id="KKM46100.1"/>
    </source>
</evidence>
<reference evidence="2 4" key="1">
    <citation type="submission" date="2015-04" db="EMBL/GenBank/DDBJ databases">
        <title>Draft genome sequence of Rathayibacter toxicus strain FH-142 (AKA 70134 or CS 32), a Western Australian isolate.</title>
        <authorList>
            <consortium name="Consortium for Microbial Forensics and Genomics (microFORGE)"/>
            <person name="Knight B.M."/>
            <person name="Roberts D.P."/>
            <person name="Lin D."/>
            <person name="Hari K."/>
            <person name="Fletcher J."/>
            <person name="Melcher U."/>
            <person name="Blagden T."/>
            <person name="Luster D.G."/>
            <person name="Sechler A.J."/>
            <person name="Schneider W.L."/>
            <person name="Winegar R.A."/>
        </authorList>
    </citation>
    <scope>NUCLEOTIDE SEQUENCE [LARGE SCALE GENOMIC DNA]</scope>
    <source>
        <strain evidence="2 4">FH142</strain>
    </source>
</reference>
<protein>
    <recommendedName>
        <fullName evidence="6">MotA/TolQ/ExbB proton channel domain-containing protein</fullName>
    </recommendedName>
</protein>
<dbReference type="GeneID" id="93667920"/>
<keyword evidence="4" id="KW-1185">Reference proteome</keyword>
<organism evidence="2 4">
    <name type="scientific">Rathayibacter toxicus</name>
    <dbReference type="NCBI Taxonomy" id="145458"/>
    <lineage>
        <taxon>Bacteria</taxon>
        <taxon>Bacillati</taxon>
        <taxon>Actinomycetota</taxon>
        <taxon>Actinomycetes</taxon>
        <taxon>Micrococcales</taxon>
        <taxon>Microbacteriaceae</taxon>
        <taxon>Rathayibacter</taxon>
    </lineage>
</organism>
<dbReference type="KEGG" id="rtx:TI83_02220"/>
<evidence type="ECO:0000313" key="3">
    <source>
        <dbReference type="EMBL" id="PPI16205.1"/>
    </source>
</evidence>
<reference evidence="3 5" key="2">
    <citation type="submission" date="2018-02" db="EMBL/GenBank/DDBJ databases">
        <title>Bacteriophage NCPPB3778 and a type I-E CRISPR drive the evolution of the US Biological Select Agent, Rathayibacter toxicus.</title>
        <authorList>
            <person name="Davis E.W.II."/>
            <person name="Tabima J.F."/>
            <person name="Weisberg A.J."/>
            <person name="Lopes L.D."/>
            <person name="Wiseman M.S."/>
            <person name="Wiseman M.S."/>
            <person name="Pupko T."/>
            <person name="Belcher M.S."/>
            <person name="Sechler A.J."/>
            <person name="Tancos M.A."/>
            <person name="Schroeder B.K."/>
            <person name="Murray T.D."/>
            <person name="Luster D.G."/>
            <person name="Schneider W.L."/>
            <person name="Rogers E."/>
            <person name="Andreote F.D."/>
            <person name="Grunwald N.J."/>
            <person name="Putnam M.L."/>
            <person name="Chang J.H."/>
        </authorList>
    </citation>
    <scope>NUCLEOTIDE SEQUENCE [LARGE SCALE GENOMIC DNA]</scope>
    <source>
        <strain evidence="3 5">FH99</strain>
    </source>
</reference>
<keyword evidence="1" id="KW-0812">Transmembrane</keyword>
<evidence type="ECO:0000313" key="5">
    <source>
        <dbReference type="Proteomes" id="UP000237966"/>
    </source>
</evidence>
<evidence type="ECO:0008006" key="6">
    <source>
        <dbReference type="Google" id="ProtNLM"/>
    </source>
</evidence>
<dbReference type="KEGG" id="rtc:APU90_04255"/>
<dbReference type="PATRIC" id="fig|145458.7.peg.528"/>
<dbReference type="Proteomes" id="UP000052979">
    <property type="component" value="Unassembled WGS sequence"/>
</dbReference>
<sequence>MKVLSTVAPVVLGLALGVVTALHEFQAGLTADIDQTGGALNPGMIGAIVTGLVSFFYGLFLLYRHYENWRNSRHA</sequence>
<comment type="caution">
    <text evidence="2">The sequence shown here is derived from an EMBL/GenBank/DDBJ whole genome shotgun (WGS) entry which is preliminary data.</text>
</comment>
<keyword evidence="1" id="KW-1133">Transmembrane helix</keyword>
<dbReference type="RefSeq" id="WP_027692656.1">
    <property type="nucleotide sequence ID" value="NZ_CP010848.1"/>
</dbReference>
<proteinExistence type="predicted"/>
<dbReference type="AlphaFoldDB" id="A0A0C5BFY4"/>
<evidence type="ECO:0000313" key="4">
    <source>
        <dbReference type="Proteomes" id="UP000052979"/>
    </source>
</evidence>
<dbReference type="EMBL" id="LBFI01000024">
    <property type="protein sequence ID" value="KKM46100.1"/>
    <property type="molecule type" value="Genomic_DNA"/>
</dbReference>
<name>A0A0C5BFY4_9MICO</name>
<keyword evidence="1" id="KW-0472">Membrane</keyword>
<evidence type="ECO:0000256" key="1">
    <source>
        <dbReference type="SAM" id="Phobius"/>
    </source>
</evidence>
<feature type="transmembrane region" description="Helical" evidence="1">
    <location>
        <begin position="45"/>
        <end position="63"/>
    </location>
</feature>
<gene>
    <name evidence="3" type="ORF">C5C51_01995</name>
    <name evidence="2" type="ORF">VT73_03230</name>
</gene>
<dbReference type="Proteomes" id="UP000237966">
    <property type="component" value="Unassembled WGS sequence"/>
</dbReference>
<accession>A0A0C5BFY4</accession>